<gene>
    <name evidence="2" type="ORF">A0123_00584</name>
</gene>
<name>A0A1B6VP90_9PROT</name>
<feature type="transmembrane region" description="Helical" evidence="1">
    <location>
        <begin position="42"/>
        <end position="62"/>
    </location>
</feature>
<dbReference type="Proteomes" id="UP000077786">
    <property type="component" value="Unassembled WGS sequence"/>
</dbReference>
<comment type="caution">
    <text evidence="2">The sequence shown here is derived from an EMBL/GenBank/DDBJ whole genome shotgun (WGS) entry which is preliminary data.</text>
</comment>
<dbReference type="AlphaFoldDB" id="A0A1B6VP90"/>
<keyword evidence="1" id="KW-0812">Transmembrane</keyword>
<evidence type="ECO:0000256" key="1">
    <source>
        <dbReference type="SAM" id="Phobius"/>
    </source>
</evidence>
<keyword evidence="1" id="KW-0472">Membrane</keyword>
<feature type="transmembrane region" description="Helical" evidence="1">
    <location>
        <begin position="12"/>
        <end position="36"/>
    </location>
</feature>
<accession>A0A1B6VP90</accession>
<reference evidence="2 3" key="1">
    <citation type="submission" date="2016-03" db="EMBL/GenBank/DDBJ databases">
        <title>Draft genome sequence of Gluconobacter cerinus strain CECT 9110.</title>
        <authorList>
            <person name="Sainz F."/>
            <person name="Mas A."/>
            <person name="Torija M.J."/>
        </authorList>
    </citation>
    <scope>NUCLEOTIDE SEQUENCE [LARGE SCALE GENOMIC DNA]</scope>
    <source>
        <strain evidence="2 3">CECT 9110</strain>
    </source>
</reference>
<sequence length="92" mass="10048">MSRSNPYVSVQWMSALCLALSIIGATIALISVFAVLPPRTEILDFVLGQLLGWLGVVVGFLAERRSKKILAREIEKINATYRAPTHQEGGHG</sequence>
<protein>
    <submittedName>
        <fullName evidence="2">Uncharacterized protein</fullName>
    </submittedName>
</protein>
<keyword evidence="1" id="KW-1133">Transmembrane helix</keyword>
<evidence type="ECO:0000313" key="2">
    <source>
        <dbReference type="EMBL" id="OAJ69014.1"/>
    </source>
</evidence>
<organism evidence="2 3">
    <name type="scientific">Gluconobacter cerinus</name>
    <dbReference type="NCBI Taxonomy" id="38307"/>
    <lineage>
        <taxon>Bacteria</taxon>
        <taxon>Pseudomonadati</taxon>
        <taxon>Pseudomonadota</taxon>
        <taxon>Alphaproteobacteria</taxon>
        <taxon>Acetobacterales</taxon>
        <taxon>Acetobacteraceae</taxon>
        <taxon>Gluconobacter</taxon>
    </lineage>
</organism>
<dbReference type="PATRIC" id="fig|38307.3.peg.599"/>
<dbReference type="EMBL" id="LUTU01000004">
    <property type="protein sequence ID" value="OAJ69014.1"/>
    <property type="molecule type" value="Genomic_DNA"/>
</dbReference>
<proteinExistence type="predicted"/>
<evidence type="ECO:0000313" key="3">
    <source>
        <dbReference type="Proteomes" id="UP000077786"/>
    </source>
</evidence>